<dbReference type="AlphaFoldDB" id="A0AAN7YYD0"/>
<dbReference type="InterPro" id="IPR034593">
    <property type="entry name" value="DgoD-like"/>
</dbReference>
<reference evidence="4 5" key="1">
    <citation type="submission" date="2023-11" db="EMBL/GenBank/DDBJ databases">
        <title>Dfirmibasis_genome.</title>
        <authorList>
            <person name="Edelbroek B."/>
            <person name="Kjellin J."/>
            <person name="Jerlstrom-Hultqvist J."/>
            <person name="Soderbom F."/>
        </authorList>
    </citation>
    <scope>NUCLEOTIDE SEQUENCE [LARGE SCALE GENOMIC DNA]</scope>
    <source>
        <strain evidence="4 5">TNS-C-14</strain>
    </source>
</reference>
<dbReference type="Pfam" id="PF13378">
    <property type="entry name" value="MR_MLE_C"/>
    <property type="match status" value="1"/>
</dbReference>
<protein>
    <recommendedName>
        <fullName evidence="3">Enolase C-terminal domain-containing protein</fullName>
    </recommendedName>
</protein>
<organism evidence="4 5">
    <name type="scientific">Dictyostelium firmibasis</name>
    <dbReference type="NCBI Taxonomy" id="79012"/>
    <lineage>
        <taxon>Eukaryota</taxon>
        <taxon>Amoebozoa</taxon>
        <taxon>Evosea</taxon>
        <taxon>Eumycetozoa</taxon>
        <taxon>Dictyostelia</taxon>
        <taxon>Dictyosteliales</taxon>
        <taxon>Dictyosteliaceae</taxon>
        <taxon>Dictyostelium</taxon>
    </lineage>
</organism>
<name>A0AAN7YYD0_9MYCE</name>
<feature type="domain" description="Enolase C-terminal" evidence="3">
    <location>
        <begin position="211"/>
        <end position="386"/>
    </location>
</feature>
<evidence type="ECO:0000313" key="5">
    <source>
        <dbReference type="Proteomes" id="UP001344447"/>
    </source>
</evidence>
<dbReference type="InterPro" id="IPR029017">
    <property type="entry name" value="Enolase-like_N"/>
</dbReference>
<sequence length="431" mass="49038">MLKFLFKNKINVELSIKQYKLNLRSPFGTAHSVTTTRTNALIEIKVEDIRGFGECGLPPKKPLCYLADYNDIETYFKSWIKEIDEKQKLLSQQQQQQYHYDAFNRILNQDYFKELRKEMNEDDQQSVYQFLFECLDNCQENVKDYSYASRCAIEMALLDGWGKFLKQPIYKLINIPESDSLKPFYYTISMCPTMEEIMDSTDFGSKYTGYLKIKLDADVEKGMKIIDSIQKRLLNKSRPISKISVDANSSWTPTVARKYLEKLSPMADLISMVEQPFPIETLKTISPDQKIDIQHLNEWISIKKEYQDSGLLIFADESICTEKDLDGLVQLVHGVNVKLEKAGGIRSGLSTLLKAKEMGLKTWIGSMVASSLNVSAAAHLLCSLSDYGGDLDGGLLIDDVTQLFENDAFQLLDNGLIKMNSNNFGVGVTLK</sequence>
<dbReference type="Gene3D" id="3.20.20.120">
    <property type="entry name" value="Enolase-like C-terminal domain"/>
    <property type="match status" value="1"/>
</dbReference>
<dbReference type="GO" id="GO:0046872">
    <property type="term" value="F:metal ion binding"/>
    <property type="evidence" value="ECO:0007669"/>
    <property type="project" value="UniProtKB-KW"/>
</dbReference>
<dbReference type="Gene3D" id="3.30.390.10">
    <property type="entry name" value="Enolase-like, N-terminal domain"/>
    <property type="match status" value="1"/>
</dbReference>
<comment type="caution">
    <text evidence="4">The sequence shown here is derived from an EMBL/GenBank/DDBJ whole genome shotgun (WGS) entry which is preliminary data.</text>
</comment>
<keyword evidence="5" id="KW-1185">Reference proteome</keyword>
<dbReference type="Proteomes" id="UP001344447">
    <property type="component" value="Unassembled WGS sequence"/>
</dbReference>
<comment type="similarity">
    <text evidence="1">Belongs to the mandelate racemase/muconate lactonizing enzyme family.</text>
</comment>
<dbReference type="InterPro" id="IPR029065">
    <property type="entry name" value="Enolase_C-like"/>
</dbReference>
<dbReference type="SUPFAM" id="SSF51604">
    <property type="entry name" value="Enolase C-terminal domain-like"/>
    <property type="match status" value="1"/>
</dbReference>
<evidence type="ECO:0000259" key="3">
    <source>
        <dbReference type="Pfam" id="PF13378"/>
    </source>
</evidence>
<dbReference type="PANTHER" id="PTHR48080:SF3">
    <property type="entry name" value="ENOLASE SUPERFAMILY MEMBER DDB_G0284701"/>
    <property type="match status" value="1"/>
</dbReference>
<proteinExistence type="inferred from homology"/>
<gene>
    <name evidence="4" type="ORF">RB653_000999</name>
</gene>
<dbReference type="SUPFAM" id="SSF54826">
    <property type="entry name" value="Enolase N-terminal domain-like"/>
    <property type="match status" value="1"/>
</dbReference>
<evidence type="ECO:0000256" key="2">
    <source>
        <dbReference type="ARBA" id="ARBA00022723"/>
    </source>
</evidence>
<accession>A0AAN7YYD0</accession>
<evidence type="ECO:0000256" key="1">
    <source>
        <dbReference type="ARBA" id="ARBA00008031"/>
    </source>
</evidence>
<keyword evidence="2" id="KW-0479">Metal-binding</keyword>
<evidence type="ECO:0000313" key="4">
    <source>
        <dbReference type="EMBL" id="KAK5580972.1"/>
    </source>
</evidence>
<dbReference type="EMBL" id="JAVFKY010000002">
    <property type="protein sequence ID" value="KAK5580972.1"/>
    <property type="molecule type" value="Genomic_DNA"/>
</dbReference>
<dbReference type="InterPro" id="IPR036849">
    <property type="entry name" value="Enolase-like_C_sf"/>
</dbReference>
<dbReference type="PANTHER" id="PTHR48080">
    <property type="entry name" value="D-GALACTONATE DEHYDRATASE-RELATED"/>
    <property type="match status" value="1"/>
</dbReference>